<organism evidence="1 2">
    <name type="scientific">Elysia crispata</name>
    <name type="common">lettuce slug</name>
    <dbReference type="NCBI Taxonomy" id="231223"/>
    <lineage>
        <taxon>Eukaryota</taxon>
        <taxon>Metazoa</taxon>
        <taxon>Spiralia</taxon>
        <taxon>Lophotrochozoa</taxon>
        <taxon>Mollusca</taxon>
        <taxon>Gastropoda</taxon>
        <taxon>Heterobranchia</taxon>
        <taxon>Euthyneura</taxon>
        <taxon>Panpulmonata</taxon>
        <taxon>Sacoglossa</taxon>
        <taxon>Placobranchoidea</taxon>
        <taxon>Plakobranchidae</taxon>
        <taxon>Elysia</taxon>
    </lineage>
</organism>
<comment type="caution">
    <text evidence="1">The sequence shown here is derived from an EMBL/GenBank/DDBJ whole genome shotgun (WGS) entry which is preliminary data.</text>
</comment>
<protein>
    <submittedName>
        <fullName evidence="1">Uncharacterized protein</fullName>
    </submittedName>
</protein>
<gene>
    <name evidence="1" type="ORF">RRG08_014875</name>
</gene>
<dbReference type="Proteomes" id="UP001283361">
    <property type="component" value="Unassembled WGS sequence"/>
</dbReference>
<dbReference type="AlphaFoldDB" id="A0AAE1ANG0"/>
<evidence type="ECO:0000313" key="1">
    <source>
        <dbReference type="EMBL" id="KAK3790406.1"/>
    </source>
</evidence>
<accession>A0AAE1ANG0</accession>
<evidence type="ECO:0000313" key="2">
    <source>
        <dbReference type="Proteomes" id="UP001283361"/>
    </source>
</evidence>
<dbReference type="EMBL" id="JAWDGP010001541">
    <property type="protein sequence ID" value="KAK3790406.1"/>
    <property type="molecule type" value="Genomic_DNA"/>
</dbReference>
<reference evidence="1" key="1">
    <citation type="journal article" date="2023" name="G3 (Bethesda)">
        <title>A reference genome for the long-term kleptoplast-retaining sea slug Elysia crispata morphotype clarki.</title>
        <authorList>
            <person name="Eastman K.E."/>
            <person name="Pendleton A.L."/>
            <person name="Shaikh M.A."/>
            <person name="Suttiyut T."/>
            <person name="Ogas R."/>
            <person name="Tomko P."/>
            <person name="Gavelis G."/>
            <person name="Widhalm J.R."/>
            <person name="Wisecaver J.H."/>
        </authorList>
    </citation>
    <scope>NUCLEOTIDE SEQUENCE</scope>
    <source>
        <strain evidence="1">ECLA1</strain>
    </source>
</reference>
<sequence length="114" mass="11999">MCRSNNADHWSRSLGRGSGRGDRLEIFAGSALSLALCYNNKAVGLGGETDLRFLEGSALSLALCYNNKAVGLGGETDLRFLEGSALSLALCYNNKAVRSVSSSLLQQQGGPLCL</sequence>
<keyword evidence="2" id="KW-1185">Reference proteome</keyword>
<name>A0AAE1ANG0_9GAST</name>
<proteinExistence type="predicted"/>